<dbReference type="KEGG" id="pabs:JIR001_29620"/>
<keyword evidence="1" id="KW-0812">Transmembrane</keyword>
<accession>A0A8D5UHD1</accession>
<dbReference type="Pfam" id="PF05975">
    <property type="entry name" value="EcsB"/>
    <property type="match status" value="1"/>
</dbReference>
<organism evidence="2 3">
    <name type="scientific">Polycladomyces abyssicola</name>
    <dbReference type="NCBI Taxonomy" id="1125966"/>
    <lineage>
        <taxon>Bacteria</taxon>
        <taxon>Bacillati</taxon>
        <taxon>Bacillota</taxon>
        <taxon>Bacilli</taxon>
        <taxon>Bacillales</taxon>
        <taxon>Thermoactinomycetaceae</taxon>
        <taxon>Polycladomyces</taxon>
    </lineage>
</organism>
<reference evidence="2" key="1">
    <citation type="journal article" date="2013" name="Int. J. Syst. Evol. Microbiol.">
        <title>Polycladomyces abyssicola gen. nov., sp. nov., a thermophilic filamentous bacterium isolated from hemipelagic sediment.</title>
        <authorList>
            <person name="Tsubouchi T."/>
            <person name="Shimane Y."/>
            <person name="Mori K."/>
            <person name="Usui K."/>
            <person name="Hiraki T."/>
            <person name="Tame A."/>
            <person name="Uematsu K."/>
            <person name="Maruyama T."/>
            <person name="Hatada Y."/>
        </authorList>
    </citation>
    <scope>NUCLEOTIDE SEQUENCE</scope>
    <source>
        <strain evidence="2">JIR-001</strain>
    </source>
</reference>
<feature type="transmembrane region" description="Helical" evidence="1">
    <location>
        <begin position="315"/>
        <end position="333"/>
    </location>
</feature>
<evidence type="ECO:0000313" key="3">
    <source>
        <dbReference type="Proteomes" id="UP000677436"/>
    </source>
</evidence>
<dbReference type="InterPro" id="IPR010288">
    <property type="entry name" value="EcsB_ABC"/>
</dbReference>
<reference evidence="2" key="2">
    <citation type="journal article" date="2021" name="Microbiol. Resour. Announc.">
        <title>Complete Genome Sequence of Polycladomyces abyssicola JIR-001T, Isolated from Hemipelagic Sediment in Deep Seawater.</title>
        <authorList>
            <person name="Tsubouchi T."/>
            <person name="Kaneko Y."/>
        </authorList>
    </citation>
    <scope>NUCLEOTIDE SEQUENCE</scope>
    <source>
        <strain evidence="2">JIR-001</strain>
    </source>
</reference>
<feature type="transmembrane region" description="Helical" evidence="1">
    <location>
        <begin position="194"/>
        <end position="211"/>
    </location>
</feature>
<name>A0A8D5UHD1_9BACL</name>
<gene>
    <name evidence="2" type="ORF">JIR001_29620</name>
</gene>
<feature type="transmembrane region" description="Helical" evidence="1">
    <location>
        <begin position="63"/>
        <end position="82"/>
    </location>
</feature>
<keyword evidence="1" id="KW-0472">Membrane</keyword>
<proteinExistence type="predicted"/>
<feature type="transmembrane region" description="Helical" evidence="1">
    <location>
        <begin position="103"/>
        <end position="127"/>
    </location>
</feature>
<dbReference type="Proteomes" id="UP000677436">
    <property type="component" value="Chromosome"/>
</dbReference>
<protein>
    <submittedName>
        <fullName evidence="2">ABC transporter permease</fullName>
    </submittedName>
</protein>
<keyword evidence="3" id="KW-1185">Reference proteome</keyword>
<evidence type="ECO:0000313" key="2">
    <source>
        <dbReference type="EMBL" id="BCU83179.1"/>
    </source>
</evidence>
<dbReference type="GO" id="GO:0016020">
    <property type="term" value="C:membrane"/>
    <property type="evidence" value="ECO:0007669"/>
    <property type="project" value="InterPro"/>
</dbReference>
<keyword evidence="1" id="KW-1133">Transmembrane helix</keyword>
<dbReference type="RefSeq" id="WP_212773435.1">
    <property type="nucleotide sequence ID" value="NZ_AP024601.1"/>
</dbReference>
<feature type="transmembrane region" description="Helical" evidence="1">
    <location>
        <begin position="21"/>
        <end position="43"/>
    </location>
</feature>
<sequence length="420" mass="49050">MSPQKWFLRRWWSDWRFQYQVWRTVIDWTVALYLIVPSLAILIDRYLAWWKEEPSWLSPLPPSSLVGMAFLLVWLGSLRLYIEPADQLFLLQRTEWMRRFLRTGLLFAWIKQALESLWITVLLWPLFRQKMDVSFPAVVAWWIWIWQAKACVALVKRRLTVMERPFLKRVWTVLFFIAAGIGFVTVGYEGIDNPAVLFTAATILLGCWMIWMRMRVREQGTWLQDMAYEQTQRLKWASFIMGKSGVLNRPSYWVKKRPWLFPRSGRIFRKQTAAHVLAEAVIKSFFRNGQQLIQYGQLVGVCTMAVVVSPFWLRWGLWLLFSLLLGLWVRSYWRGWCSHALFRVWFPEGSIPKSGFIIAFSVLHLLGFLPLSVAVGIPSFGGWGALWMIPVGWGAGRLTVQLFASWEVSTGVPSRSGFPG</sequence>
<feature type="transmembrane region" description="Helical" evidence="1">
    <location>
        <begin position="354"/>
        <end position="377"/>
    </location>
</feature>
<feature type="transmembrane region" description="Helical" evidence="1">
    <location>
        <begin position="167"/>
        <end position="188"/>
    </location>
</feature>
<dbReference type="AlphaFoldDB" id="A0A8D5UHD1"/>
<evidence type="ECO:0000256" key="1">
    <source>
        <dbReference type="SAM" id="Phobius"/>
    </source>
</evidence>
<feature type="transmembrane region" description="Helical" evidence="1">
    <location>
        <begin position="133"/>
        <end position="155"/>
    </location>
</feature>
<dbReference type="EMBL" id="AP024601">
    <property type="protein sequence ID" value="BCU83179.1"/>
    <property type="molecule type" value="Genomic_DNA"/>
</dbReference>